<dbReference type="HOGENOM" id="CLU_115403_6_1_3"/>
<dbReference type="InterPro" id="IPR002645">
    <property type="entry name" value="STAS_dom"/>
</dbReference>
<sequence length="88" mass="9490">MIHPSGILDEVSGRALLGEVCQALSAGEERVVIACEGITFMDSNGFSALVRCLKKVREAGHRLSLQSPGPQMKMVLEMTGTDKIFEVV</sequence>
<dbReference type="RefSeq" id="WP_015108024.1">
    <property type="nucleotide sequence ID" value="NC_019675.1"/>
</dbReference>
<dbReference type="PANTHER" id="PTHR33495">
    <property type="entry name" value="ANTI-SIGMA FACTOR ANTAGONIST TM_1081-RELATED-RELATED"/>
    <property type="match status" value="1"/>
</dbReference>
<dbReference type="STRING" id="292564.Cyagr_0374"/>
<dbReference type="Pfam" id="PF13466">
    <property type="entry name" value="STAS_2"/>
    <property type="match status" value="1"/>
</dbReference>
<dbReference type="Gene3D" id="3.30.750.24">
    <property type="entry name" value="STAS domain"/>
    <property type="match status" value="1"/>
</dbReference>
<name>K9P3L2_CYAGP</name>
<dbReference type="eggNOG" id="COG1366">
    <property type="taxonomic scope" value="Bacteria"/>
</dbReference>
<dbReference type="CDD" id="cd07043">
    <property type="entry name" value="STAS_anti-anti-sigma_factors"/>
    <property type="match status" value="1"/>
</dbReference>
<feature type="domain" description="STAS" evidence="1">
    <location>
        <begin position="1"/>
        <end position="88"/>
    </location>
</feature>
<organism evidence="2 3">
    <name type="scientific">Cyanobium gracile (strain ATCC 27147 / PCC 6307)</name>
    <dbReference type="NCBI Taxonomy" id="292564"/>
    <lineage>
        <taxon>Bacteria</taxon>
        <taxon>Bacillati</taxon>
        <taxon>Cyanobacteriota</taxon>
        <taxon>Cyanophyceae</taxon>
        <taxon>Synechococcales</taxon>
        <taxon>Prochlorococcaceae</taxon>
        <taxon>Cyanobium</taxon>
    </lineage>
</organism>
<dbReference type="InterPro" id="IPR058548">
    <property type="entry name" value="MlaB-like_STAS"/>
</dbReference>
<accession>K9P3L2</accession>
<evidence type="ECO:0000259" key="1">
    <source>
        <dbReference type="PROSITE" id="PS50801"/>
    </source>
</evidence>
<protein>
    <submittedName>
        <fullName evidence="2">Anti-anti-sigma regulatory factor (Antagonist of anti-sigma factor)</fullName>
    </submittedName>
</protein>
<reference evidence="3" key="1">
    <citation type="journal article" date="2013" name="Proc. Natl. Acad. Sci. U.S.A.">
        <title>Improving the coverage of the cyanobacterial phylum using diversity-driven genome sequencing.</title>
        <authorList>
            <person name="Shih P.M."/>
            <person name="Wu D."/>
            <person name="Latifi A."/>
            <person name="Axen S.D."/>
            <person name="Fewer D.P."/>
            <person name="Talla E."/>
            <person name="Calteau A."/>
            <person name="Cai F."/>
            <person name="Tandeau de Marsac N."/>
            <person name="Rippka R."/>
            <person name="Herdman M."/>
            <person name="Sivonen K."/>
            <person name="Coursin T."/>
            <person name="Laurent T."/>
            <person name="Goodwin L."/>
            <person name="Nolan M."/>
            <person name="Davenport K.W."/>
            <person name="Han C.S."/>
            <person name="Rubin E.M."/>
            <person name="Eisen J.A."/>
            <person name="Woyke T."/>
            <person name="Gugger M."/>
            <person name="Kerfeld C.A."/>
        </authorList>
    </citation>
    <scope>NUCLEOTIDE SEQUENCE [LARGE SCALE GENOMIC DNA]</scope>
    <source>
        <strain evidence="3">ATCC 27147 / PCC 6307</strain>
    </source>
</reference>
<dbReference type="EMBL" id="CP003495">
    <property type="protein sequence ID" value="AFY27568.1"/>
    <property type="molecule type" value="Genomic_DNA"/>
</dbReference>
<dbReference type="GO" id="GO:0043856">
    <property type="term" value="F:anti-sigma factor antagonist activity"/>
    <property type="evidence" value="ECO:0007669"/>
    <property type="project" value="TreeGrafter"/>
</dbReference>
<evidence type="ECO:0000313" key="3">
    <source>
        <dbReference type="Proteomes" id="UP000010388"/>
    </source>
</evidence>
<dbReference type="InterPro" id="IPR036513">
    <property type="entry name" value="STAS_dom_sf"/>
</dbReference>
<dbReference type="AlphaFoldDB" id="K9P3L2"/>
<dbReference type="SUPFAM" id="SSF52091">
    <property type="entry name" value="SpoIIaa-like"/>
    <property type="match status" value="1"/>
</dbReference>
<proteinExistence type="predicted"/>
<evidence type="ECO:0000313" key="2">
    <source>
        <dbReference type="EMBL" id="AFY27568.1"/>
    </source>
</evidence>
<dbReference type="PROSITE" id="PS50801">
    <property type="entry name" value="STAS"/>
    <property type="match status" value="1"/>
</dbReference>
<dbReference type="Proteomes" id="UP000010388">
    <property type="component" value="Chromosome"/>
</dbReference>
<dbReference type="PANTHER" id="PTHR33495:SF2">
    <property type="entry name" value="ANTI-SIGMA FACTOR ANTAGONIST TM_1081-RELATED"/>
    <property type="match status" value="1"/>
</dbReference>
<gene>
    <name evidence="2" type="ordered locus">Cyagr_0374</name>
</gene>
<dbReference type="KEGG" id="cgc:Cyagr_0374"/>